<evidence type="ECO:0000313" key="9">
    <source>
        <dbReference type="Proteomes" id="UP000663832"/>
    </source>
</evidence>
<feature type="transmembrane region" description="Helical" evidence="5">
    <location>
        <begin position="133"/>
        <end position="154"/>
    </location>
</feature>
<evidence type="ECO:0000256" key="5">
    <source>
        <dbReference type="SAM" id="Phobius"/>
    </source>
</evidence>
<keyword evidence="3 5" id="KW-1133">Transmembrane helix</keyword>
<dbReference type="Proteomes" id="UP000663877">
    <property type="component" value="Unassembled WGS sequence"/>
</dbReference>
<protein>
    <recommendedName>
        <fullName evidence="6">G-protein coupled receptors family 1 profile domain-containing protein</fullName>
    </recommendedName>
</protein>
<reference evidence="8" key="1">
    <citation type="submission" date="2021-02" db="EMBL/GenBank/DDBJ databases">
        <authorList>
            <person name="Nowell W R."/>
        </authorList>
    </citation>
    <scope>NUCLEOTIDE SEQUENCE</scope>
</reference>
<keyword evidence="9" id="KW-1185">Reference proteome</keyword>
<evidence type="ECO:0000256" key="2">
    <source>
        <dbReference type="ARBA" id="ARBA00022692"/>
    </source>
</evidence>
<comment type="subcellular location">
    <subcellularLocation>
        <location evidence="1">Membrane</location>
    </subcellularLocation>
</comment>
<gene>
    <name evidence="7" type="ORF">BJG266_LOCUS37870</name>
    <name evidence="8" type="ORF">QVE165_LOCUS54755</name>
</gene>
<sequence length="336" mass="39363">MTTTATEKYIHISPYFIIYLNAFISIFGLFGNLLNIIVFINLRSFRRNPCVFYLMIDAIVNIGKNIVTHISFILFIGFSITANSNSFIWCKIKTMLINSFSLISMLITCFAALDQFFATSPHYYLRRRSTLKLSYRVTILSIFCAILFGIPIILYCDIYSTVGCIIRNSRFFFYYSYIHVLLLYGIFHSCISSLFGFLAFRNVRCIIRQRIQIVRRRLDRQLTAMVLIRIIFSIILSLPYVIYCTYYLNVIDFIENSVQVISIRIIGIICSSLAVINTSASFYIFLIFCTRYRHQVKFVLTKKLWKQLRKKICLRHNQIKPANEPSMNDYTTEAKF</sequence>
<dbReference type="AlphaFoldDB" id="A0A816BSY4"/>
<evidence type="ECO:0000259" key="6">
    <source>
        <dbReference type="PROSITE" id="PS50262"/>
    </source>
</evidence>
<proteinExistence type="predicted"/>
<feature type="transmembrane region" description="Helical" evidence="5">
    <location>
        <begin position="16"/>
        <end position="40"/>
    </location>
</feature>
<feature type="transmembrane region" description="Helical" evidence="5">
    <location>
        <begin position="174"/>
        <end position="200"/>
    </location>
</feature>
<evidence type="ECO:0000313" key="7">
    <source>
        <dbReference type="EMBL" id="CAF1404811.1"/>
    </source>
</evidence>
<comment type="caution">
    <text evidence="8">The sequence shown here is derived from an EMBL/GenBank/DDBJ whole genome shotgun (WGS) entry which is preliminary data.</text>
</comment>
<evidence type="ECO:0000256" key="3">
    <source>
        <dbReference type="ARBA" id="ARBA00022989"/>
    </source>
</evidence>
<dbReference type="Proteomes" id="UP000663832">
    <property type="component" value="Unassembled WGS sequence"/>
</dbReference>
<dbReference type="EMBL" id="CAJNOI010001331">
    <property type="protein sequence ID" value="CAF1404811.1"/>
    <property type="molecule type" value="Genomic_DNA"/>
</dbReference>
<dbReference type="Gene3D" id="1.20.1070.10">
    <property type="entry name" value="Rhodopsin 7-helix transmembrane proteins"/>
    <property type="match status" value="1"/>
</dbReference>
<dbReference type="GO" id="GO:0016020">
    <property type="term" value="C:membrane"/>
    <property type="evidence" value="ECO:0007669"/>
    <property type="project" value="UniProtKB-SubCell"/>
</dbReference>
<feature type="domain" description="G-protein coupled receptors family 1 profile" evidence="6">
    <location>
        <begin position="31"/>
        <end position="285"/>
    </location>
</feature>
<keyword evidence="4 5" id="KW-0472">Membrane</keyword>
<dbReference type="EMBL" id="CAJNOM010001657">
    <property type="protein sequence ID" value="CAF1615516.1"/>
    <property type="molecule type" value="Genomic_DNA"/>
</dbReference>
<feature type="transmembrane region" description="Helical" evidence="5">
    <location>
        <begin position="92"/>
        <end position="113"/>
    </location>
</feature>
<evidence type="ECO:0000256" key="1">
    <source>
        <dbReference type="ARBA" id="ARBA00004370"/>
    </source>
</evidence>
<feature type="transmembrane region" description="Helical" evidence="5">
    <location>
        <begin position="52"/>
        <end position="80"/>
    </location>
</feature>
<feature type="transmembrane region" description="Helical" evidence="5">
    <location>
        <begin position="221"/>
        <end position="243"/>
    </location>
</feature>
<name>A0A816BSY4_9BILA</name>
<evidence type="ECO:0000256" key="4">
    <source>
        <dbReference type="ARBA" id="ARBA00023136"/>
    </source>
</evidence>
<dbReference type="InterPro" id="IPR017452">
    <property type="entry name" value="GPCR_Rhodpsn_7TM"/>
</dbReference>
<dbReference type="PROSITE" id="PS50262">
    <property type="entry name" value="G_PROTEIN_RECEP_F1_2"/>
    <property type="match status" value="1"/>
</dbReference>
<keyword evidence="2 5" id="KW-0812">Transmembrane</keyword>
<organism evidence="8 9">
    <name type="scientific">Adineta steineri</name>
    <dbReference type="NCBI Taxonomy" id="433720"/>
    <lineage>
        <taxon>Eukaryota</taxon>
        <taxon>Metazoa</taxon>
        <taxon>Spiralia</taxon>
        <taxon>Gnathifera</taxon>
        <taxon>Rotifera</taxon>
        <taxon>Eurotatoria</taxon>
        <taxon>Bdelloidea</taxon>
        <taxon>Adinetida</taxon>
        <taxon>Adinetidae</taxon>
        <taxon>Adineta</taxon>
    </lineage>
</organism>
<dbReference type="OrthoDB" id="10303962at2759"/>
<dbReference type="SUPFAM" id="SSF81321">
    <property type="entry name" value="Family A G protein-coupled receptor-like"/>
    <property type="match status" value="1"/>
</dbReference>
<evidence type="ECO:0000313" key="8">
    <source>
        <dbReference type="EMBL" id="CAF1615516.1"/>
    </source>
</evidence>
<accession>A0A816BSY4</accession>
<feature type="transmembrane region" description="Helical" evidence="5">
    <location>
        <begin position="263"/>
        <end position="288"/>
    </location>
</feature>